<dbReference type="Gene3D" id="1.10.10.10">
    <property type="entry name" value="Winged helix-like DNA-binding domain superfamily/Winged helix DNA-binding domain"/>
    <property type="match status" value="1"/>
</dbReference>
<evidence type="ECO:0000259" key="3">
    <source>
        <dbReference type="Pfam" id="PF24035"/>
    </source>
</evidence>
<dbReference type="AlphaFoldDB" id="A0A6A8GE52"/>
<organism evidence="4 5">
    <name type="scientific">Haloferax litoreum</name>
    <dbReference type="NCBI Taxonomy" id="2666140"/>
    <lineage>
        <taxon>Archaea</taxon>
        <taxon>Methanobacteriati</taxon>
        <taxon>Methanobacteriota</taxon>
        <taxon>Stenosarchaea group</taxon>
        <taxon>Halobacteria</taxon>
        <taxon>Halobacteriales</taxon>
        <taxon>Haloferacaceae</taxon>
        <taxon>Haloferax</taxon>
    </lineage>
</organism>
<feature type="region of interest" description="Disordered" evidence="1">
    <location>
        <begin position="1"/>
        <end position="31"/>
    </location>
</feature>
<protein>
    <recommendedName>
        <fullName evidence="3">DUF7344 domain-containing protein</fullName>
    </recommendedName>
</protein>
<evidence type="ECO:0000313" key="5">
    <source>
        <dbReference type="Proteomes" id="UP000439022"/>
    </source>
</evidence>
<comment type="caution">
    <text evidence="4">The sequence shown here is derived from an EMBL/GenBank/DDBJ whole genome shotgun (WGS) entry which is preliminary data.</text>
</comment>
<dbReference type="InterPro" id="IPR055768">
    <property type="entry name" value="DUF7344"/>
</dbReference>
<dbReference type="EMBL" id="WKJO01000001">
    <property type="protein sequence ID" value="MRX21405.1"/>
    <property type="molecule type" value="Genomic_DNA"/>
</dbReference>
<dbReference type="Pfam" id="PF24035">
    <property type="entry name" value="DUF7344"/>
    <property type="match status" value="1"/>
</dbReference>
<sequence>MSGSTPREQNAPLGVATSIESVDDSVDPPTRDDVFEALSNRRRRYALHHLKRIDDDGEPVELSEISRQVAAWELGTDPRELSYDDRKNVHTSLYQFHAPKMDELGLVQYDQRGGTVELTEYGREIDVYLETVSEEQISWSVYFFLLSAGMIVLVGAAWADLFPFSTIPGIAWAEVVASLFLFSSAAFVYHSRYSMRVGNDGPPPEVGE</sequence>
<keyword evidence="2" id="KW-0472">Membrane</keyword>
<proteinExistence type="predicted"/>
<reference evidence="4 5" key="1">
    <citation type="submission" date="2019-11" db="EMBL/GenBank/DDBJ databases">
        <title>Whole genome sequence of Haloferax sp. MBLA0076.</title>
        <authorList>
            <person name="Seo M.-J."/>
            <person name="Cho E.-S."/>
        </authorList>
    </citation>
    <scope>NUCLEOTIDE SEQUENCE [LARGE SCALE GENOMIC DNA]</scope>
    <source>
        <strain evidence="4 5">MBLA0076</strain>
    </source>
</reference>
<evidence type="ECO:0000313" key="4">
    <source>
        <dbReference type="EMBL" id="MRX21405.1"/>
    </source>
</evidence>
<feature type="transmembrane region" description="Helical" evidence="2">
    <location>
        <begin position="170"/>
        <end position="189"/>
    </location>
</feature>
<dbReference type="InterPro" id="IPR036388">
    <property type="entry name" value="WH-like_DNA-bd_sf"/>
</dbReference>
<dbReference type="Proteomes" id="UP000439022">
    <property type="component" value="Unassembled WGS sequence"/>
</dbReference>
<accession>A0A6A8GE52</accession>
<feature type="domain" description="DUF7344" evidence="3">
    <location>
        <begin position="35"/>
        <end position="117"/>
    </location>
</feature>
<keyword evidence="2" id="KW-1133">Transmembrane helix</keyword>
<gene>
    <name evidence="4" type="ORF">GJR96_05450</name>
</gene>
<feature type="transmembrane region" description="Helical" evidence="2">
    <location>
        <begin position="139"/>
        <end position="158"/>
    </location>
</feature>
<evidence type="ECO:0000256" key="1">
    <source>
        <dbReference type="SAM" id="MobiDB-lite"/>
    </source>
</evidence>
<keyword evidence="2" id="KW-0812">Transmembrane</keyword>
<name>A0A6A8GE52_9EURY</name>
<dbReference type="RefSeq" id="WP_151162007.1">
    <property type="nucleotide sequence ID" value="NZ_WKJO01000001.1"/>
</dbReference>
<keyword evidence="5" id="KW-1185">Reference proteome</keyword>
<evidence type="ECO:0000256" key="2">
    <source>
        <dbReference type="SAM" id="Phobius"/>
    </source>
</evidence>